<dbReference type="PANTHER" id="PTHR48111:SF1">
    <property type="entry name" value="TWO-COMPONENT RESPONSE REGULATOR ORR33"/>
    <property type="match status" value="1"/>
</dbReference>
<evidence type="ECO:0000256" key="4">
    <source>
        <dbReference type="ARBA" id="ARBA00023125"/>
    </source>
</evidence>
<dbReference type="InterPro" id="IPR036388">
    <property type="entry name" value="WH-like_DNA-bd_sf"/>
</dbReference>
<dbReference type="Gene3D" id="1.10.10.10">
    <property type="entry name" value="Winged helix-like DNA-binding domain superfamily/Winged helix DNA-binding domain"/>
    <property type="match status" value="1"/>
</dbReference>
<dbReference type="InterPro" id="IPR001789">
    <property type="entry name" value="Sig_transdc_resp-reg_receiver"/>
</dbReference>
<keyword evidence="4 7" id="KW-0238">DNA-binding</keyword>
<feature type="domain" description="Response regulatory" evidence="8">
    <location>
        <begin position="6"/>
        <end position="119"/>
    </location>
</feature>
<feature type="modified residue" description="4-aspartylphosphate" evidence="6">
    <location>
        <position position="55"/>
    </location>
</feature>
<dbReference type="RefSeq" id="WP_337320355.1">
    <property type="nucleotide sequence ID" value="NZ_JBBDGN010000009.1"/>
</dbReference>
<reference evidence="10 11" key="1">
    <citation type="submission" date="2024-02" db="EMBL/GenBank/DDBJ databases">
        <authorList>
            <person name="Saticioglu I.B."/>
        </authorList>
    </citation>
    <scope>NUCLEOTIDE SEQUENCE [LARGE SCALE GENOMIC DNA]</scope>
    <source>
        <strain evidence="10 11">Mu-43</strain>
    </source>
</reference>
<dbReference type="EMBL" id="JBBDGN010000009">
    <property type="protein sequence ID" value="MEJ1092120.1"/>
    <property type="molecule type" value="Genomic_DNA"/>
</dbReference>
<dbReference type="CDD" id="cd00383">
    <property type="entry name" value="trans_reg_C"/>
    <property type="match status" value="1"/>
</dbReference>
<dbReference type="Pfam" id="PF00072">
    <property type="entry name" value="Response_reg"/>
    <property type="match status" value="1"/>
</dbReference>
<feature type="DNA-binding region" description="OmpR/PhoB-type" evidence="7">
    <location>
        <begin position="128"/>
        <end position="226"/>
    </location>
</feature>
<gene>
    <name evidence="10" type="ORF">WDU93_10495</name>
</gene>
<dbReference type="SMART" id="SM00448">
    <property type="entry name" value="REC"/>
    <property type="match status" value="1"/>
</dbReference>
<dbReference type="PANTHER" id="PTHR48111">
    <property type="entry name" value="REGULATOR OF RPOS"/>
    <property type="match status" value="1"/>
</dbReference>
<evidence type="ECO:0000256" key="7">
    <source>
        <dbReference type="PROSITE-ProRule" id="PRU01091"/>
    </source>
</evidence>
<dbReference type="InterPro" id="IPR001867">
    <property type="entry name" value="OmpR/PhoB-type_DNA-bd"/>
</dbReference>
<keyword evidence="11" id="KW-1185">Reference proteome</keyword>
<keyword evidence="5" id="KW-0804">Transcription</keyword>
<dbReference type="SMART" id="SM00862">
    <property type="entry name" value="Trans_reg_C"/>
    <property type="match status" value="1"/>
</dbReference>
<accession>A0ABU8LLB8</accession>
<dbReference type="PROSITE" id="PS51755">
    <property type="entry name" value="OMPR_PHOB"/>
    <property type="match status" value="1"/>
</dbReference>
<evidence type="ECO:0000256" key="1">
    <source>
        <dbReference type="ARBA" id="ARBA00022553"/>
    </source>
</evidence>
<dbReference type="Gene3D" id="3.40.50.2300">
    <property type="match status" value="1"/>
</dbReference>
<dbReference type="InterPro" id="IPR011006">
    <property type="entry name" value="CheY-like_superfamily"/>
</dbReference>
<feature type="domain" description="OmpR/PhoB-type" evidence="9">
    <location>
        <begin position="128"/>
        <end position="226"/>
    </location>
</feature>
<dbReference type="PROSITE" id="PS50110">
    <property type="entry name" value="RESPONSE_REGULATORY"/>
    <property type="match status" value="1"/>
</dbReference>
<dbReference type="Proteomes" id="UP001366085">
    <property type="component" value="Unassembled WGS sequence"/>
</dbReference>
<protein>
    <submittedName>
        <fullName evidence="10">Response regulator transcription factor</fullName>
    </submittedName>
</protein>
<evidence type="ECO:0000256" key="6">
    <source>
        <dbReference type="PROSITE-ProRule" id="PRU00169"/>
    </source>
</evidence>
<evidence type="ECO:0000313" key="10">
    <source>
        <dbReference type="EMBL" id="MEJ1092120.1"/>
    </source>
</evidence>
<name>A0ABU8LLB8_9MICO</name>
<evidence type="ECO:0000256" key="3">
    <source>
        <dbReference type="ARBA" id="ARBA00023015"/>
    </source>
</evidence>
<evidence type="ECO:0000259" key="9">
    <source>
        <dbReference type="PROSITE" id="PS51755"/>
    </source>
</evidence>
<keyword evidence="3" id="KW-0805">Transcription regulation</keyword>
<keyword evidence="2" id="KW-0902">Two-component regulatory system</keyword>
<dbReference type="Gene3D" id="6.10.250.690">
    <property type="match status" value="1"/>
</dbReference>
<dbReference type="CDD" id="cd17574">
    <property type="entry name" value="REC_OmpR"/>
    <property type="match status" value="1"/>
</dbReference>
<dbReference type="SUPFAM" id="SSF52172">
    <property type="entry name" value="CheY-like"/>
    <property type="match status" value="1"/>
</dbReference>
<organism evidence="10 11">
    <name type="scientific">Microbacterium istanbulense</name>
    <dbReference type="NCBI Taxonomy" id="3122049"/>
    <lineage>
        <taxon>Bacteria</taxon>
        <taxon>Bacillati</taxon>
        <taxon>Actinomycetota</taxon>
        <taxon>Actinomycetes</taxon>
        <taxon>Micrococcales</taxon>
        <taxon>Microbacteriaceae</taxon>
        <taxon>Microbacterium</taxon>
    </lineage>
</organism>
<dbReference type="Pfam" id="PF00486">
    <property type="entry name" value="Trans_reg_C"/>
    <property type="match status" value="1"/>
</dbReference>
<proteinExistence type="predicted"/>
<evidence type="ECO:0000259" key="8">
    <source>
        <dbReference type="PROSITE" id="PS50110"/>
    </source>
</evidence>
<comment type="caution">
    <text evidence="10">The sequence shown here is derived from an EMBL/GenBank/DDBJ whole genome shotgun (WGS) entry which is preliminary data.</text>
</comment>
<sequence length="230" mass="25738">MADGARVILVEDDPTVRRLVEAYLDAHGYETVSCANGIEGRAAFAQAGADLLIVDRMLPGLSGDDLCREVRAASPVPIIMLTALRDEEHRIGGLELGVDDYLGKPFSMKELLLRVEAVLRRTRPHSATQTFTVGRFTVDPTRRRVWTRGQEIQLTAREYELLVFLLHNPGVVLSRDEILAGVWDWAFGDGSTVTVHVRRLREKIETDPTDPVHLRTQWGAGYIFDPEPQP</sequence>
<evidence type="ECO:0000256" key="2">
    <source>
        <dbReference type="ARBA" id="ARBA00023012"/>
    </source>
</evidence>
<dbReference type="InterPro" id="IPR039420">
    <property type="entry name" value="WalR-like"/>
</dbReference>
<keyword evidence="1 6" id="KW-0597">Phosphoprotein</keyword>
<evidence type="ECO:0000313" key="11">
    <source>
        <dbReference type="Proteomes" id="UP001366085"/>
    </source>
</evidence>
<evidence type="ECO:0000256" key="5">
    <source>
        <dbReference type="ARBA" id="ARBA00023163"/>
    </source>
</evidence>